<protein>
    <submittedName>
        <fullName evidence="1">Uncharacterized protein</fullName>
    </submittedName>
</protein>
<dbReference type="InParanoid" id="A0A0C2Z6X9"/>
<reference evidence="2" key="2">
    <citation type="submission" date="2015-01" db="EMBL/GenBank/DDBJ databases">
        <title>Evolutionary Origins and Diversification of the Mycorrhizal Mutualists.</title>
        <authorList>
            <consortium name="DOE Joint Genome Institute"/>
            <consortium name="Mycorrhizal Genomics Consortium"/>
            <person name="Kohler A."/>
            <person name="Kuo A."/>
            <person name="Nagy L.G."/>
            <person name="Floudas D."/>
            <person name="Copeland A."/>
            <person name="Barry K.W."/>
            <person name="Cichocki N."/>
            <person name="Veneault-Fourrey C."/>
            <person name="LaButti K."/>
            <person name="Lindquist E.A."/>
            <person name="Lipzen A."/>
            <person name="Lundell T."/>
            <person name="Morin E."/>
            <person name="Murat C."/>
            <person name="Riley R."/>
            <person name="Ohm R."/>
            <person name="Sun H."/>
            <person name="Tunlid A."/>
            <person name="Henrissat B."/>
            <person name="Grigoriev I.V."/>
            <person name="Hibbett D.S."/>
            <person name="Martin F."/>
        </authorList>
    </citation>
    <scope>NUCLEOTIDE SEQUENCE [LARGE SCALE GENOMIC DNA]</scope>
    <source>
        <strain evidence="2">Foug A</strain>
    </source>
</reference>
<name>A0A0C2Z6X9_9AGAM</name>
<evidence type="ECO:0000313" key="1">
    <source>
        <dbReference type="EMBL" id="KIM57743.1"/>
    </source>
</evidence>
<dbReference type="OrthoDB" id="3257444at2759"/>
<sequence>MPGAGSKEALSFSGRAGDLLNFFTQFEDLAHSCGLTSSQQCRAVLRYIDSATKRLWISLPEYNNADYDAFKARVLDEYPGAEKGMQFTYRDLERIVLAHAESDISTESELMEFSCQFCPVATWLVKNNKLSERE</sequence>
<dbReference type="EMBL" id="KN822096">
    <property type="protein sequence ID" value="KIM57743.1"/>
    <property type="molecule type" value="Genomic_DNA"/>
</dbReference>
<dbReference type="Proteomes" id="UP000053989">
    <property type="component" value="Unassembled WGS sequence"/>
</dbReference>
<dbReference type="AlphaFoldDB" id="A0A0C2Z6X9"/>
<organism evidence="1 2">
    <name type="scientific">Scleroderma citrinum Foug A</name>
    <dbReference type="NCBI Taxonomy" id="1036808"/>
    <lineage>
        <taxon>Eukaryota</taxon>
        <taxon>Fungi</taxon>
        <taxon>Dikarya</taxon>
        <taxon>Basidiomycota</taxon>
        <taxon>Agaricomycotina</taxon>
        <taxon>Agaricomycetes</taxon>
        <taxon>Agaricomycetidae</taxon>
        <taxon>Boletales</taxon>
        <taxon>Sclerodermatineae</taxon>
        <taxon>Sclerodermataceae</taxon>
        <taxon>Scleroderma</taxon>
    </lineage>
</organism>
<gene>
    <name evidence="1" type="ORF">SCLCIDRAFT_129835</name>
</gene>
<evidence type="ECO:0000313" key="2">
    <source>
        <dbReference type="Proteomes" id="UP000053989"/>
    </source>
</evidence>
<reference evidence="1 2" key="1">
    <citation type="submission" date="2014-04" db="EMBL/GenBank/DDBJ databases">
        <authorList>
            <consortium name="DOE Joint Genome Institute"/>
            <person name="Kuo A."/>
            <person name="Kohler A."/>
            <person name="Nagy L.G."/>
            <person name="Floudas D."/>
            <person name="Copeland A."/>
            <person name="Barry K.W."/>
            <person name="Cichocki N."/>
            <person name="Veneault-Fourrey C."/>
            <person name="LaButti K."/>
            <person name="Lindquist E.A."/>
            <person name="Lipzen A."/>
            <person name="Lundell T."/>
            <person name="Morin E."/>
            <person name="Murat C."/>
            <person name="Sun H."/>
            <person name="Tunlid A."/>
            <person name="Henrissat B."/>
            <person name="Grigoriev I.V."/>
            <person name="Hibbett D.S."/>
            <person name="Martin F."/>
            <person name="Nordberg H.P."/>
            <person name="Cantor M.N."/>
            <person name="Hua S.X."/>
        </authorList>
    </citation>
    <scope>NUCLEOTIDE SEQUENCE [LARGE SCALE GENOMIC DNA]</scope>
    <source>
        <strain evidence="1 2">Foug A</strain>
    </source>
</reference>
<dbReference type="HOGENOM" id="CLU_003921_3_2_1"/>
<proteinExistence type="predicted"/>
<accession>A0A0C2Z6X9</accession>
<keyword evidence="2" id="KW-1185">Reference proteome</keyword>
<dbReference type="STRING" id="1036808.A0A0C2Z6X9"/>